<feature type="transmembrane region" description="Helical" evidence="5">
    <location>
        <begin position="132"/>
        <end position="151"/>
    </location>
</feature>
<protein>
    <recommendedName>
        <fullName evidence="6">O-antigen ligase-related domain-containing protein</fullName>
    </recommendedName>
</protein>
<gene>
    <name evidence="7" type="ORF">COT02_05835</name>
</gene>
<feature type="transmembrane region" description="Helical" evidence="5">
    <location>
        <begin position="43"/>
        <end position="62"/>
    </location>
</feature>
<sequence>MKKLSNWFKKLDENLVKTLLIGFIFFVPLWPKLPFKMINYTYIAIRLDDIYLAILAFVFAFQLLRRKVALNKKFILPFALFFISVFASFIWNAYVVKNMQLPHLGLLHSLRRVEYMIMFFIASSVIKTKKDFWQIISYFFISVFLVILYGLGQKFLNFPAVQTMNPEYAKGYILYLTPDSRISATFGGHYDLAIYLVMAIPLILSFYFFKKNNLFIYLFIGALLILLYTSSRSSFIAYLIATVGFLLFIRKFKFLIFVLLLTAGLMFTTGEITKRFLKTFQVRRILVNDRTGAVYIGQTITTKELPAGSFYVKLKDQTKNSDDNLNTFRNKIVQEKVNEATNSGVLTVSNTDKYVATLSANLRPVNTVVSDISMATRFQVEWPRAINAFKKNPLLGTGPSSITEATDGDYFRWIGEVGLLGTITFLNILFLILKTIFVSIKKLSFEEKLIGYGFIFGFFALFINASYIDAFEASKVAYVFWTLAGLYIGYYRLTYEKA</sequence>
<dbReference type="InterPro" id="IPR051533">
    <property type="entry name" value="WaaL-like"/>
</dbReference>
<evidence type="ECO:0000313" key="8">
    <source>
        <dbReference type="Proteomes" id="UP000230184"/>
    </source>
</evidence>
<keyword evidence="4 5" id="KW-0472">Membrane</keyword>
<evidence type="ECO:0000256" key="5">
    <source>
        <dbReference type="SAM" id="Phobius"/>
    </source>
</evidence>
<feature type="transmembrane region" description="Helical" evidence="5">
    <location>
        <begin position="417"/>
        <end position="437"/>
    </location>
</feature>
<dbReference type="GO" id="GO:0016020">
    <property type="term" value="C:membrane"/>
    <property type="evidence" value="ECO:0007669"/>
    <property type="project" value="UniProtKB-SubCell"/>
</dbReference>
<dbReference type="EMBL" id="PEWY01000164">
    <property type="protein sequence ID" value="PIU36489.1"/>
    <property type="molecule type" value="Genomic_DNA"/>
</dbReference>
<dbReference type="Proteomes" id="UP000230184">
    <property type="component" value="Unassembled WGS sequence"/>
</dbReference>
<evidence type="ECO:0000256" key="1">
    <source>
        <dbReference type="ARBA" id="ARBA00004141"/>
    </source>
</evidence>
<evidence type="ECO:0000259" key="6">
    <source>
        <dbReference type="Pfam" id="PF04932"/>
    </source>
</evidence>
<evidence type="ECO:0000256" key="2">
    <source>
        <dbReference type="ARBA" id="ARBA00022692"/>
    </source>
</evidence>
<feature type="transmembrane region" description="Helical" evidence="5">
    <location>
        <begin position="449"/>
        <end position="468"/>
    </location>
</feature>
<dbReference type="Pfam" id="PF04932">
    <property type="entry name" value="Wzy_C"/>
    <property type="match status" value="1"/>
</dbReference>
<dbReference type="PANTHER" id="PTHR37422:SF13">
    <property type="entry name" value="LIPOPOLYSACCHARIDE BIOSYNTHESIS PROTEIN PA4999-RELATED"/>
    <property type="match status" value="1"/>
</dbReference>
<organism evidence="7 8">
    <name type="scientific">Candidatus Roizmanbacteria bacterium CG07_land_8_20_14_0_80_34_15</name>
    <dbReference type="NCBI Taxonomy" id="1974849"/>
    <lineage>
        <taxon>Bacteria</taxon>
        <taxon>Candidatus Roizmaniibacteriota</taxon>
    </lineage>
</organism>
<name>A0A2M6YSM4_9BACT</name>
<feature type="transmembrane region" description="Helical" evidence="5">
    <location>
        <begin position="216"/>
        <end position="248"/>
    </location>
</feature>
<evidence type="ECO:0000256" key="3">
    <source>
        <dbReference type="ARBA" id="ARBA00022989"/>
    </source>
</evidence>
<evidence type="ECO:0000313" key="7">
    <source>
        <dbReference type="EMBL" id="PIU36489.1"/>
    </source>
</evidence>
<comment type="subcellular location">
    <subcellularLocation>
        <location evidence="1">Membrane</location>
        <topology evidence="1">Multi-pass membrane protein</topology>
    </subcellularLocation>
</comment>
<feature type="transmembrane region" description="Helical" evidence="5">
    <location>
        <begin position="254"/>
        <end position="273"/>
    </location>
</feature>
<feature type="transmembrane region" description="Helical" evidence="5">
    <location>
        <begin position="475"/>
        <end position="493"/>
    </location>
</feature>
<feature type="transmembrane region" description="Helical" evidence="5">
    <location>
        <begin position="192"/>
        <end position="209"/>
    </location>
</feature>
<reference evidence="8" key="1">
    <citation type="submission" date="2017-09" db="EMBL/GenBank/DDBJ databases">
        <title>Depth-based differentiation of microbial function through sediment-hosted aquifers and enrichment of novel symbionts in the deep terrestrial subsurface.</title>
        <authorList>
            <person name="Probst A.J."/>
            <person name="Ladd B."/>
            <person name="Jarett J.K."/>
            <person name="Geller-Mcgrath D.E."/>
            <person name="Sieber C.M.K."/>
            <person name="Emerson J.B."/>
            <person name="Anantharaman K."/>
            <person name="Thomas B.C."/>
            <person name="Malmstrom R."/>
            <person name="Stieglmeier M."/>
            <person name="Klingl A."/>
            <person name="Woyke T."/>
            <person name="Ryan C.M."/>
            <person name="Banfield J.F."/>
        </authorList>
    </citation>
    <scope>NUCLEOTIDE SEQUENCE [LARGE SCALE GENOMIC DNA]</scope>
</reference>
<feature type="domain" description="O-antigen ligase-related" evidence="6">
    <location>
        <begin position="218"/>
        <end position="421"/>
    </location>
</feature>
<proteinExistence type="predicted"/>
<dbReference type="PANTHER" id="PTHR37422">
    <property type="entry name" value="TEICHURONIC ACID BIOSYNTHESIS PROTEIN TUAE"/>
    <property type="match status" value="1"/>
</dbReference>
<evidence type="ECO:0000256" key="4">
    <source>
        <dbReference type="ARBA" id="ARBA00023136"/>
    </source>
</evidence>
<keyword evidence="2 5" id="KW-0812">Transmembrane</keyword>
<accession>A0A2M6YSM4</accession>
<comment type="caution">
    <text evidence="7">The sequence shown here is derived from an EMBL/GenBank/DDBJ whole genome shotgun (WGS) entry which is preliminary data.</text>
</comment>
<dbReference type="InterPro" id="IPR007016">
    <property type="entry name" value="O-antigen_ligase-rel_domated"/>
</dbReference>
<feature type="transmembrane region" description="Helical" evidence="5">
    <location>
        <begin position="74"/>
        <end position="94"/>
    </location>
</feature>
<keyword evidence="3 5" id="KW-1133">Transmembrane helix</keyword>
<dbReference type="AlphaFoldDB" id="A0A2M6YSM4"/>